<evidence type="ECO:0000256" key="3">
    <source>
        <dbReference type="ARBA" id="ARBA00022989"/>
    </source>
</evidence>
<dbReference type="Pfam" id="PF03544">
    <property type="entry name" value="TonB_C"/>
    <property type="match status" value="1"/>
</dbReference>
<evidence type="ECO:0000259" key="5">
    <source>
        <dbReference type="Pfam" id="PF03544"/>
    </source>
</evidence>
<proteinExistence type="predicted"/>
<dbReference type="InterPro" id="IPR037682">
    <property type="entry name" value="TonB_C"/>
</dbReference>
<evidence type="ECO:0000313" key="6">
    <source>
        <dbReference type="EMBL" id="MBB4151691.1"/>
    </source>
</evidence>
<evidence type="ECO:0000256" key="1">
    <source>
        <dbReference type="ARBA" id="ARBA00004167"/>
    </source>
</evidence>
<reference evidence="6 7" key="1">
    <citation type="submission" date="2020-08" db="EMBL/GenBank/DDBJ databases">
        <title>Genomic Encyclopedia of Type Strains, Phase IV (KMG-IV): sequencing the most valuable type-strain genomes for metagenomic binning, comparative biology and taxonomic classification.</title>
        <authorList>
            <person name="Goeker M."/>
        </authorList>
    </citation>
    <scope>NUCLEOTIDE SEQUENCE [LARGE SCALE GENOMIC DNA]</scope>
    <source>
        <strain evidence="6 7">DSM 19371</strain>
    </source>
</reference>
<comment type="subcellular location">
    <subcellularLocation>
        <location evidence="1">Membrane</location>
        <topology evidence="1">Single-pass membrane protein</topology>
    </subcellularLocation>
</comment>
<evidence type="ECO:0000313" key="7">
    <source>
        <dbReference type="Proteomes" id="UP000590524"/>
    </source>
</evidence>
<accession>A0A7W6LY87</accession>
<sequence>MMGAVVMLLAAAAVTPDRPLPVVYAMADDHALVALADTAQGEAEVRITLREGTDMLDCRPTLVSGNKAVGPASCRLVMRKLGWLSSLPAADGKSTQIPAMVVRWFPVPHRKSATVDYGGASPINPTTWVTPDDYVIAGDGTTRMAITIDASGIVSQCRVLQSSGNSQLDEHGCALTRQRAHFLPATDEQGVPHDTQGVHTVTWLRP</sequence>
<evidence type="ECO:0000256" key="2">
    <source>
        <dbReference type="ARBA" id="ARBA00022692"/>
    </source>
</evidence>
<keyword evidence="2" id="KW-0812">Transmembrane</keyword>
<dbReference type="InterPro" id="IPR006260">
    <property type="entry name" value="TonB/TolA_C"/>
</dbReference>
<keyword evidence="3" id="KW-1133">Transmembrane helix</keyword>
<protein>
    <submittedName>
        <fullName evidence="6">TonB family protein</fullName>
    </submittedName>
</protein>
<dbReference type="GO" id="GO:0055085">
    <property type="term" value="P:transmembrane transport"/>
    <property type="evidence" value="ECO:0007669"/>
    <property type="project" value="InterPro"/>
</dbReference>
<dbReference type="Gene3D" id="3.30.1150.10">
    <property type="match status" value="1"/>
</dbReference>
<evidence type="ECO:0000256" key="4">
    <source>
        <dbReference type="ARBA" id="ARBA00023136"/>
    </source>
</evidence>
<dbReference type="Proteomes" id="UP000590524">
    <property type="component" value="Unassembled WGS sequence"/>
</dbReference>
<dbReference type="AlphaFoldDB" id="A0A7W6LY87"/>
<name>A0A7W6LY87_9SPHN</name>
<dbReference type="NCBIfam" id="TIGR01352">
    <property type="entry name" value="tonB_Cterm"/>
    <property type="match status" value="1"/>
</dbReference>
<dbReference type="RefSeq" id="WP_380766266.1">
    <property type="nucleotide sequence ID" value="NZ_JBHLYA010000088.1"/>
</dbReference>
<dbReference type="GO" id="GO:0016020">
    <property type="term" value="C:membrane"/>
    <property type="evidence" value="ECO:0007669"/>
    <property type="project" value="UniProtKB-SubCell"/>
</dbReference>
<keyword evidence="7" id="KW-1185">Reference proteome</keyword>
<dbReference type="SUPFAM" id="SSF74653">
    <property type="entry name" value="TolA/TonB C-terminal domain"/>
    <property type="match status" value="1"/>
</dbReference>
<comment type="caution">
    <text evidence="6">The sequence shown here is derived from an EMBL/GenBank/DDBJ whole genome shotgun (WGS) entry which is preliminary data.</text>
</comment>
<dbReference type="EMBL" id="JACIEU010000044">
    <property type="protein sequence ID" value="MBB4151691.1"/>
    <property type="molecule type" value="Genomic_DNA"/>
</dbReference>
<keyword evidence="4" id="KW-0472">Membrane</keyword>
<organism evidence="6 7">
    <name type="scientific">Sphingobium scionense</name>
    <dbReference type="NCBI Taxonomy" id="1404341"/>
    <lineage>
        <taxon>Bacteria</taxon>
        <taxon>Pseudomonadati</taxon>
        <taxon>Pseudomonadota</taxon>
        <taxon>Alphaproteobacteria</taxon>
        <taxon>Sphingomonadales</taxon>
        <taxon>Sphingomonadaceae</taxon>
        <taxon>Sphingobium</taxon>
    </lineage>
</organism>
<gene>
    <name evidence="6" type="ORF">GGQ90_005505</name>
</gene>
<feature type="domain" description="TonB C-terminal" evidence="5">
    <location>
        <begin position="139"/>
        <end position="197"/>
    </location>
</feature>